<gene>
    <name evidence="4" type="ORF">OCS_04441</name>
</gene>
<dbReference type="Pfam" id="PF02801">
    <property type="entry name" value="Ketoacyl-synt_C"/>
    <property type="match status" value="1"/>
</dbReference>
<accession>T5ADN7</accession>
<dbReference type="SMART" id="SM00827">
    <property type="entry name" value="PKS_AT"/>
    <property type="match status" value="1"/>
</dbReference>
<evidence type="ECO:0000313" key="4">
    <source>
        <dbReference type="EMBL" id="EQK99851.1"/>
    </source>
</evidence>
<keyword evidence="2" id="KW-0597">Phosphoprotein</keyword>
<dbReference type="SUPFAM" id="SSF53901">
    <property type="entry name" value="Thiolase-like"/>
    <property type="match status" value="2"/>
</dbReference>
<dbReference type="PANTHER" id="PTHR43775">
    <property type="entry name" value="FATTY ACID SYNTHASE"/>
    <property type="match status" value="1"/>
</dbReference>
<dbReference type="SMART" id="SM00825">
    <property type="entry name" value="PKS_KS"/>
    <property type="match status" value="1"/>
</dbReference>
<reference evidence="4 5" key="1">
    <citation type="journal article" date="2013" name="Chin. Sci. Bull.">
        <title>Genome survey uncovers the secrets of sex and lifestyle in caterpillar fungus.</title>
        <authorList>
            <person name="Hu X."/>
            <person name="Zhang Y."/>
            <person name="Xiao G."/>
            <person name="Zheng P."/>
            <person name="Xia Y."/>
            <person name="Zhang X."/>
            <person name="St Leger R.J."/>
            <person name="Liu X."/>
            <person name="Wang C."/>
        </authorList>
    </citation>
    <scope>NUCLEOTIDE SEQUENCE [LARGE SCALE GENOMIC DNA]</scope>
    <source>
        <strain evidence="5">Co18 / CGMCC 3.14243</strain>
        <tissue evidence="4">Fruit-body</tissue>
    </source>
</reference>
<dbReference type="Pfam" id="PF00698">
    <property type="entry name" value="Acyl_transf_1"/>
    <property type="match status" value="1"/>
</dbReference>
<dbReference type="AlphaFoldDB" id="T5ADN7"/>
<name>T5ADN7_OPHSC</name>
<dbReference type="Gene3D" id="3.40.47.10">
    <property type="match status" value="2"/>
</dbReference>
<dbReference type="InterPro" id="IPR016039">
    <property type="entry name" value="Thiolase-like"/>
</dbReference>
<keyword evidence="1" id="KW-0596">Phosphopantetheine</keyword>
<dbReference type="GO" id="GO:0044550">
    <property type="term" value="P:secondary metabolite biosynthetic process"/>
    <property type="evidence" value="ECO:0007669"/>
    <property type="project" value="TreeGrafter"/>
</dbReference>
<dbReference type="InterPro" id="IPR001227">
    <property type="entry name" value="Ac_transferase_dom_sf"/>
</dbReference>
<organism evidence="4 5">
    <name type="scientific">Ophiocordyceps sinensis (strain Co18 / CGMCC 3.14243)</name>
    <name type="common">Yarsagumba caterpillar fungus</name>
    <name type="synonym">Hirsutella sinensis</name>
    <dbReference type="NCBI Taxonomy" id="911162"/>
    <lineage>
        <taxon>Eukaryota</taxon>
        <taxon>Fungi</taxon>
        <taxon>Dikarya</taxon>
        <taxon>Ascomycota</taxon>
        <taxon>Pezizomycotina</taxon>
        <taxon>Sordariomycetes</taxon>
        <taxon>Hypocreomycetidae</taxon>
        <taxon>Hypocreales</taxon>
        <taxon>Ophiocordycipitaceae</taxon>
        <taxon>Ophiocordyceps</taxon>
    </lineage>
</organism>
<evidence type="ECO:0000256" key="1">
    <source>
        <dbReference type="ARBA" id="ARBA00022450"/>
    </source>
</evidence>
<dbReference type="eggNOG" id="KOG1202">
    <property type="taxonomic scope" value="Eukaryota"/>
</dbReference>
<evidence type="ECO:0000313" key="5">
    <source>
        <dbReference type="Proteomes" id="UP000019374"/>
    </source>
</evidence>
<dbReference type="InterPro" id="IPR020841">
    <property type="entry name" value="PKS_Beta-ketoAc_synthase_dom"/>
</dbReference>
<dbReference type="InterPro" id="IPR014030">
    <property type="entry name" value="Ketoacyl_synth_N"/>
</dbReference>
<dbReference type="Pfam" id="PF00109">
    <property type="entry name" value="ketoacyl-synt"/>
    <property type="match status" value="2"/>
</dbReference>
<dbReference type="PROSITE" id="PS52004">
    <property type="entry name" value="KS3_2"/>
    <property type="match status" value="1"/>
</dbReference>
<dbReference type="CDD" id="cd00833">
    <property type="entry name" value="PKS"/>
    <property type="match status" value="1"/>
</dbReference>
<dbReference type="InterPro" id="IPR014031">
    <property type="entry name" value="Ketoacyl_synth_C"/>
</dbReference>
<dbReference type="Pfam" id="PF16197">
    <property type="entry name" value="KAsynt_C_assoc"/>
    <property type="match status" value="1"/>
</dbReference>
<evidence type="ECO:0000259" key="3">
    <source>
        <dbReference type="PROSITE" id="PS52004"/>
    </source>
</evidence>
<dbReference type="InterPro" id="IPR016035">
    <property type="entry name" value="Acyl_Trfase/lysoPLipase"/>
</dbReference>
<dbReference type="Proteomes" id="UP000019374">
    <property type="component" value="Unassembled WGS sequence"/>
</dbReference>
<dbReference type="InterPro" id="IPR014043">
    <property type="entry name" value="Acyl_transferase_dom"/>
</dbReference>
<dbReference type="GO" id="GO:0006633">
    <property type="term" value="P:fatty acid biosynthetic process"/>
    <property type="evidence" value="ECO:0007669"/>
    <property type="project" value="TreeGrafter"/>
</dbReference>
<dbReference type="Gene3D" id="3.40.366.10">
    <property type="entry name" value="Malonyl-Coenzyme A Acyl Carrier Protein, domain 2"/>
    <property type="match status" value="1"/>
</dbReference>
<evidence type="ECO:0000256" key="2">
    <source>
        <dbReference type="ARBA" id="ARBA00022553"/>
    </source>
</evidence>
<dbReference type="GO" id="GO:0004312">
    <property type="term" value="F:fatty acid synthase activity"/>
    <property type="evidence" value="ECO:0007669"/>
    <property type="project" value="TreeGrafter"/>
</dbReference>
<sequence>MDKTSIMDKTNGVYVSGTSTNGNPAFKGHCNGPDPIAICGMACRLPGGLATPDELWDFVMAKKDGRCRVPESRYNIDAYFSDSKKPGTVPTKYGYFLDESVDLGALDMSFFTMTRAEVERADPQQRLMLEGAQEAFEDAGVTDWRGKTIGTYIGSFGEDWHEMMGKETQPWGIHRISGSGDFVVANRLSYEFDLQGPSMTIRTACSSSLVALNEACAAIGRGDCESALVGGVNLVLAPAMTMTMQEQGIMSSDGSCKTFSADADGYARGEAVTAIFIKPLADALRDGNPVQAVVRATSHNADGKTPTLSQPSTDRQEALIRRAYAFAGITDYSETAMVECHGTGTATGDPIEAKAVAPAPNLGHTEAASGLVSLIKMVKALEHRIIPPNIKFTTPNPHIPFKQGKLMVPTEATPWPKDRLERVSVNTFGIGGANAHVILESATAHNVPSATYETRESSPSLLLLAANSSKSITRLADSYKAWVEQNPDKVADLAYTLARKRRRLPHRAFEIVKNGVVESVSQPVHVESGKTPSVVMVFTGQGAQWPRMGRELLQSNDVFKASIRSLDQHVQTMARYSIEEELNKAGTRSRVSLAEFSQPLCTAIQIALVDTLESIGIMPHAVVGHSSGEIAAAYAAGALTAREAMTAAHHRGAVAAMQERRHCNGPDPIAICGMACRLPGGLATPDELWDFVMAKKDGRCRVPESRST</sequence>
<dbReference type="InterPro" id="IPR050091">
    <property type="entry name" value="PKS_NRPS_Biosynth_Enz"/>
</dbReference>
<dbReference type="OrthoDB" id="329835at2759"/>
<dbReference type="EMBL" id="KE653123">
    <property type="protein sequence ID" value="EQK99851.1"/>
    <property type="molecule type" value="Genomic_DNA"/>
</dbReference>
<proteinExistence type="predicted"/>
<protein>
    <submittedName>
        <fullName evidence="4">Beta-ketoacyl synthase</fullName>
    </submittedName>
</protein>
<dbReference type="HOGENOM" id="CLU_000022_16_6_1"/>
<feature type="domain" description="Ketosynthase family 3 (KS3)" evidence="3">
    <location>
        <begin position="33"/>
        <end position="441"/>
    </location>
</feature>
<dbReference type="InterPro" id="IPR032821">
    <property type="entry name" value="PKS_assoc"/>
</dbReference>
<dbReference type="SUPFAM" id="SSF52151">
    <property type="entry name" value="FabD/lysophospholipase-like"/>
    <property type="match status" value="1"/>
</dbReference>
<dbReference type="PANTHER" id="PTHR43775:SF28">
    <property type="entry name" value="SYNTHASE, PUTATIVE-RELATED"/>
    <property type="match status" value="1"/>
</dbReference>